<gene>
    <name evidence="2" type="ORF">DYBT9623_02527</name>
</gene>
<dbReference type="PROSITE" id="PS51257">
    <property type="entry name" value="PROKAR_LIPOPROTEIN"/>
    <property type="match status" value="1"/>
</dbReference>
<feature type="chain" id="PRO_5045083232" description="Lipoprotein" evidence="1">
    <location>
        <begin position="18"/>
        <end position="144"/>
    </location>
</feature>
<evidence type="ECO:0008006" key="4">
    <source>
        <dbReference type="Google" id="ProtNLM"/>
    </source>
</evidence>
<protein>
    <recommendedName>
        <fullName evidence="4">Lipoprotein</fullName>
    </recommendedName>
</protein>
<feature type="signal peptide" evidence="1">
    <location>
        <begin position="1"/>
        <end position="17"/>
    </location>
</feature>
<evidence type="ECO:0000313" key="2">
    <source>
        <dbReference type="EMBL" id="CAG5069790.1"/>
    </source>
</evidence>
<dbReference type="EMBL" id="CAJRAU010000003">
    <property type="protein sequence ID" value="CAG5069790.1"/>
    <property type="molecule type" value="Genomic_DNA"/>
</dbReference>
<dbReference type="RefSeq" id="WP_215233877.1">
    <property type="nucleotide sequence ID" value="NZ_CAJRAU010000003.1"/>
</dbReference>
<evidence type="ECO:0000313" key="3">
    <source>
        <dbReference type="Proteomes" id="UP000679725"/>
    </source>
</evidence>
<comment type="caution">
    <text evidence="2">The sequence shown here is derived from an EMBL/GenBank/DDBJ whole genome shotgun (WGS) entry which is preliminary data.</text>
</comment>
<organism evidence="2 3">
    <name type="scientific">Dyadobacter linearis</name>
    <dbReference type="NCBI Taxonomy" id="2823330"/>
    <lineage>
        <taxon>Bacteria</taxon>
        <taxon>Pseudomonadati</taxon>
        <taxon>Bacteroidota</taxon>
        <taxon>Cytophagia</taxon>
        <taxon>Cytophagales</taxon>
        <taxon>Spirosomataceae</taxon>
        <taxon>Dyadobacter</taxon>
    </lineage>
</organism>
<evidence type="ECO:0000256" key="1">
    <source>
        <dbReference type="SAM" id="SignalP"/>
    </source>
</evidence>
<dbReference type="Proteomes" id="UP000679725">
    <property type="component" value="Unassembled WGS sequence"/>
</dbReference>
<keyword evidence="3" id="KW-1185">Reference proteome</keyword>
<keyword evidence="1" id="KW-0732">Signal</keyword>
<reference evidence="2 3" key="1">
    <citation type="submission" date="2021-04" db="EMBL/GenBank/DDBJ databases">
        <authorList>
            <person name="Rodrigo-Torres L."/>
            <person name="Arahal R. D."/>
            <person name="Lucena T."/>
        </authorList>
    </citation>
    <scope>NUCLEOTIDE SEQUENCE [LARGE SCALE GENOMIC DNA]</scope>
    <source>
        <strain evidence="2 3">CECT 9623</strain>
    </source>
</reference>
<name>A0ABM8UQN8_9BACT</name>
<proteinExistence type="predicted"/>
<accession>A0ABM8UQN8</accession>
<sequence>MKRANHLLIILSIAGLAACFNKVDPAVDTLYFSSGRTDTLRSQAISKLYEHYSNSDKTKEYYEVVSKQTGDYIINYYPAGKLLTTCNDPGSGWGGQYKNVDEATLRRLADLKIKLDNLRSYVNTDSIIDDNEPRIDVKTNGHPN</sequence>